<proteinExistence type="predicted"/>
<dbReference type="GO" id="GO:0004674">
    <property type="term" value="F:protein serine/threonine kinase activity"/>
    <property type="evidence" value="ECO:0007669"/>
    <property type="project" value="UniProtKB-KW"/>
</dbReference>
<feature type="compositionally biased region" description="Polar residues" evidence="7">
    <location>
        <begin position="698"/>
        <end position="713"/>
    </location>
</feature>
<evidence type="ECO:0000256" key="1">
    <source>
        <dbReference type="ARBA" id="ARBA00012513"/>
    </source>
</evidence>
<dbReference type="PROSITE" id="PS50011">
    <property type="entry name" value="PROTEIN_KINASE_DOM"/>
    <property type="match status" value="1"/>
</dbReference>
<protein>
    <recommendedName>
        <fullName evidence="1">non-specific serine/threonine protein kinase</fullName>
        <ecNumber evidence="1">2.7.11.1</ecNumber>
    </recommendedName>
</protein>
<keyword evidence="2" id="KW-0723">Serine/threonine-protein kinase</keyword>
<evidence type="ECO:0000259" key="8">
    <source>
        <dbReference type="PROSITE" id="PS50011"/>
    </source>
</evidence>
<keyword evidence="3" id="KW-0808">Transferase</keyword>
<feature type="domain" description="Protein kinase" evidence="8">
    <location>
        <begin position="485"/>
        <end position="960"/>
    </location>
</feature>
<dbReference type="SMART" id="SM00220">
    <property type="entry name" value="S_TKc"/>
    <property type="match status" value="1"/>
</dbReference>
<dbReference type="Pfam" id="PF00069">
    <property type="entry name" value="Pkinase"/>
    <property type="match status" value="2"/>
</dbReference>
<reference evidence="9 10" key="1">
    <citation type="submission" date="2017-11" db="EMBL/GenBank/DDBJ databases">
        <title>De-novo sequencing of pomegranate (Punica granatum L.) genome.</title>
        <authorList>
            <person name="Akparov Z."/>
            <person name="Amiraslanov A."/>
            <person name="Hajiyeva S."/>
            <person name="Abbasov M."/>
            <person name="Kaur K."/>
            <person name="Hamwieh A."/>
            <person name="Solovyev V."/>
            <person name="Salamov A."/>
            <person name="Braich B."/>
            <person name="Kosarev P."/>
            <person name="Mahmoud A."/>
            <person name="Hajiyev E."/>
            <person name="Babayeva S."/>
            <person name="Izzatullayeva V."/>
            <person name="Mammadov A."/>
            <person name="Mammadov A."/>
            <person name="Sharifova S."/>
            <person name="Ojaghi J."/>
            <person name="Eynullazada K."/>
            <person name="Bayramov B."/>
            <person name="Abdulazimova A."/>
            <person name="Shahmuradov I."/>
        </authorList>
    </citation>
    <scope>NUCLEOTIDE SEQUENCE [LARGE SCALE GENOMIC DNA]</scope>
    <source>
        <strain evidence="10">cv. AG2017</strain>
        <tissue evidence="9">Leaf</tissue>
    </source>
</reference>
<dbReference type="AlphaFoldDB" id="A0A2I0I870"/>
<dbReference type="GO" id="GO:0005524">
    <property type="term" value="F:ATP binding"/>
    <property type="evidence" value="ECO:0007669"/>
    <property type="project" value="UniProtKB-KW"/>
</dbReference>
<comment type="caution">
    <text evidence="9">The sequence shown here is derived from an EMBL/GenBank/DDBJ whole genome shotgun (WGS) entry which is preliminary data.</text>
</comment>
<dbReference type="InterPro" id="IPR008271">
    <property type="entry name" value="Ser/Thr_kinase_AS"/>
</dbReference>
<dbReference type="InterPro" id="IPR011009">
    <property type="entry name" value="Kinase-like_dom_sf"/>
</dbReference>
<dbReference type="SUPFAM" id="SSF56112">
    <property type="entry name" value="Protein kinase-like (PK-like)"/>
    <property type="match status" value="1"/>
</dbReference>
<feature type="region of interest" description="Disordered" evidence="7">
    <location>
        <begin position="333"/>
        <end position="352"/>
    </location>
</feature>
<evidence type="ECO:0000256" key="3">
    <source>
        <dbReference type="ARBA" id="ARBA00022679"/>
    </source>
</evidence>
<accession>A0A2I0I870</accession>
<dbReference type="FunFam" id="1.10.510.10:FF:001725">
    <property type="entry name" value="Kinase like protein"/>
    <property type="match status" value="1"/>
</dbReference>
<evidence type="ECO:0000256" key="5">
    <source>
        <dbReference type="ARBA" id="ARBA00022777"/>
    </source>
</evidence>
<name>A0A2I0I870_PUNGR</name>
<feature type="compositionally biased region" description="Polar residues" evidence="7">
    <location>
        <begin position="720"/>
        <end position="733"/>
    </location>
</feature>
<dbReference type="STRING" id="22663.A0A2I0I870"/>
<keyword evidence="6" id="KW-0067">ATP-binding</keyword>
<evidence type="ECO:0000256" key="4">
    <source>
        <dbReference type="ARBA" id="ARBA00022741"/>
    </source>
</evidence>
<organism evidence="9 10">
    <name type="scientific">Punica granatum</name>
    <name type="common">Pomegranate</name>
    <dbReference type="NCBI Taxonomy" id="22663"/>
    <lineage>
        <taxon>Eukaryota</taxon>
        <taxon>Viridiplantae</taxon>
        <taxon>Streptophyta</taxon>
        <taxon>Embryophyta</taxon>
        <taxon>Tracheophyta</taxon>
        <taxon>Spermatophyta</taxon>
        <taxon>Magnoliopsida</taxon>
        <taxon>eudicotyledons</taxon>
        <taxon>Gunneridae</taxon>
        <taxon>Pentapetalae</taxon>
        <taxon>rosids</taxon>
        <taxon>malvids</taxon>
        <taxon>Myrtales</taxon>
        <taxon>Lythraceae</taxon>
        <taxon>Punica</taxon>
    </lineage>
</organism>
<dbReference type="EMBL" id="PGOL01003737">
    <property type="protein sequence ID" value="PKI39850.1"/>
    <property type="molecule type" value="Genomic_DNA"/>
</dbReference>
<sequence>MSSQPTGSGQLIPLPPPEADALTVSDQSQKAWHLFSLLLSLGRPAHLLELASLCTLFPAPPELIRFLCEIPYSPIQLRSGHCVTHSQTSIIAIRQLLSNSHLVDPPRPLRIEKAYYRKRKRSASEDDLLLLTKRRVNLYPEEGVDECSIWCLAGGIQDPCKKVHFLIGGDGITAERLERNFLGVRSELMQMLPLFANVAGHSTWQLRDAVDKEYQDGTRMNMQRVVVHNACKIEEISEQSIPEISRSVMAYQATDSAPIISRGALKDIVLSTEENKGEKGCLGRENFGESSSVATEKMNALFNEIGCMTYGNKSIALGTNKDGITAEAPQKGLCTGQGSSLREVEHPSPLPNISLLDRQRESESKKHEVKYDNVVPLMEGQENYPALECSPSQKPLLKPNANSRAVHGAGVSSRMRALYESLEQKKAASAPREKQQNRTQKLINADRKLKHANTAISGQEKRDNSAAASSKDQAQVKVLPNLESYVVEEEEGSGGYGTVYRAHRRKDGRIVAIKYPHAKAQEHHIVNELKMLERFGFRGKNFIIKYEGCFKSGNADCFVLEHVEHDRPEVLKKEIDILQLQWYAYCLFRALASLHKQGVVHRDVKPGNFLFSHKTNKGYLIDFNLAMDLHQKHATKNKLKLGCNGSFDPLPLSNAKPLSPSKMKFHGVRSLGAVRKDEIKVSKLRLEAKSLKRKSMDQTKAGNDVGSWNTVRSQGAEGSGVTSARDVTSTRTASAERMREPLPRQGRKELISLLQKTMHTNSEASSVPAPMRKRIAAPPAKIDDKLLIITPMPVHSTGIPVCGAGFRSSKGDHKKEGPCVGTKGFRAPEVLFRSPHQGPKLDVWSAGVTLLYLVIGKMPFLGDPEQSPCRNIKDIAKLRGSEDLWEVAKLHNRELSFPVDLYDAQHLMATNLRDWCRRNTRRPDFLEVVPSSFFDLLDKCLSVNPRLRITAEEALKHEFFVPCHEELRKQKLLRRDYPLEPEISHPIHRYKTNLLPTAEI</sequence>
<dbReference type="EC" id="2.7.11.1" evidence="1"/>
<evidence type="ECO:0000313" key="9">
    <source>
        <dbReference type="EMBL" id="PKI39850.1"/>
    </source>
</evidence>
<evidence type="ECO:0000256" key="7">
    <source>
        <dbReference type="SAM" id="MobiDB-lite"/>
    </source>
</evidence>
<dbReference type="Proteomes" id="UP000233551">
    <property type="component" value="Unassembled WGS sequence"/>
</dbReference>
<dbReference type="GO" id="GO:0005634">
    <property type="term" value="C:nucleus"/>
    <property type="evidence" value="ECO:0007669"/>
    <property type="project" value="TreeGrafter"/>
</dbReference>
<dbReference type="PROSITE" id="PS00108">
    <property type="entry name" value="PROTEIN_KINASE_ST"/>
    <property type="match status" value="1"/>
</dbReference>
<evidence type="ECO:0000313" key="10">
    <source>
        <dbReference type="Proteomes" id="UP000233551"/>
    </source>
</evidence>
<evidence type="ECO:0000256" key="2">
    <source>
        <dbReference type="ARBA" id="ARBA00022527"/>
    </source>
</evidence>
<dbReference type="PANTHER" id="PTHR44167:SF23">
    <property type="entry name" value="CDC7 KINASE, ISOFORM A-RELATED"/>
    <property type="match status" value="1"/>
</dbReference>
<dbReference type="Gene3D" id="1.10.510.10">
    <property type="entry name" value="Transferase(Phosphotransferase) domain 1"/>
    <property type="match status" value="2"/>
</dbReference>
<feature type="region of interest" description="Disordered" evidence="7">
    <location>
        <begin position="423"/>
        <end position="473"/>
    </location>
</feature>
<dbReference type="InterPro" id="IPR000719">
    <property type="entry name" value="Prot_kinase_dom"/>
</dbReference>
<dbReference type="PANTHER" id="PTHR44167">
    <property type="entry name" value="OVARIAN-SPECIFIC SERINE/THREONINE-PROTEIN KINASE LOK-RELATED"/>
    <property type="match status" value="1"/>
</dbReference>
<dbReference type="GO" id="GO:0044773">
    <property type="term" value="P:mitotic DNA damage checkpoint signaling"/>
    <property type="evidence" value="ECO:0007669"/>
    <property type="project" value="TreeGrafter"/>
</dbReference>
<keyword evidence="10" id="KW-1185">Reference proteome</keyword>
<feature type="region of interest" description="Disordered" evidence="7">
    <location>
        <begin position="390"/>
        <end position="409"/>
    </location>
</feature>
<evidence type="ECO:0000256" key="6">
    <source>
        <dbReference type="ARBA" id="ARBA00022840"/>
    </source>
</evidence>
<keyword evidence="5" id="KW-0418">Kinase</keyword>
<keyword evidence="4" id="KW-0547">Nucleotide-binding</keyword>
<feature type="compositionally biased region" description="Basic and acidic residues" evidence="7">
    <location>
        <begin position="423"/>
        <end position="436"/>
    </location>
</feature>
<dbReference type="FunFam" id="1.10.510.10:FF:001893">
    <property type="entry name" value="Probable serine/threonine-protein kinase DDB_G0291918"/>
    <property type="match status" value="1"/>
</dbReference>
<feature type="region of interest" description="Disordered" evidence="7">
    <location>
        <begin position="692"/>
        <end position="740"/>
    </location>
</feature>
<gene>
    <name evidence="9" type="ORF">CRG98_039755</name>
</gene>